<evidence type="ECO:0000313" key="1">
    <source>
        <dbReference type="EMBL" id="NFF71741.1"/>
    </source>
</evidence>
<sequence length="276" mass="32277">MAKSKTPSYVLTLRLGATKSDISALNTYFELSRKLYNALLGEGLKRFRLMRESKMYQQARKETKKINKNKLFKEVQLKYKFSNFDLNKYSTSLRVNEFKNIDANTVQALSARAIKSIDRMRFGEAKRVNFIKYNEMYSMEGLNNRQGIRYRDGFIYFNKLKLPVIIRKNDTYAQKCIQDRVKFCRIIKKYKGNSIRYYVQLILEGIPPIKHTLGTGEVGLDIGTRTIAVSSENDVKLLELAPEIDNIENQKRILNRKLDRQRRANNPNKYNEDGTI</sequence>
<evidence type="ECO:0000313" key="2">
    <source>
        <dbReference type="Proteomes" id="UP000481363"/>
    </source>
</evidence>
<dbReference type="Proteomes" id="UP000481363">
    <property type="component" value="Unassembled WGS sequence"/>
</dbReference>
<name>A0A9Q4THB2_CLOBO</name>
<comment type="caution">
    <text evidence="1">The sequence shown here is derived from an EMBL/GenBank/DDBJ whole genome shotgun (WGS) entry which is preliminary data.</text>
</comment>
<gene>
    <name evidence="1" type="ORF">FCV11_11865</name>
</gene>
<protein>
    <submittedName>
        <fullName evidence="1">Transposase</fullName>
    </submittedName>
</protein>
<reference evidence="1 2" key="1">
    <citation type="submission" date="2019-04" db="EMBL/GenBank/DDBJ databases">
        <title>Genome sequencing of Clostridium botulinum Groups I-IV and Clostridium butyricum.</title>
        <authorList>
            <person name="Brunt J."/>
            <person name="Van Vliet A.H.M."/>
            <person name="Stringer S.C."/>
            <person name="Carter A.T."/>
            <person name="Peck M.W."/>
        </authorList>
    </citation>
    <scope>NUCLEOTIDE SEQUENCE [LARGE SCALE GENOMIC DNA]</scope>
    <source>
        <strain evidence="1 2">IFR 18/049</strain>
    </source>
</reference>
<dbReference type="EMBL" id="SWNT01000042">
    <property type="protein sequence ID" value="NFF71741.1"/>
    <property type="molecule type" value="Genomic_DNA"/>
</dbReference>
<accession>A0A9Q4THB2</accession>
<feature type="non-terminal residue" evidence="1">
    <location>
        <position position="276"/>
    </location>
</feature>
<proteinExistence type="predicted"/>
<organism evidence="1 2">
    <name type="scientific">Clostridium botulinum</name>
    <dbReference type="NCBI Taxonomy" id="1491"/>
    <lineage>
        <taxon>Bacteria</taxon>
        <taxon>Bacillati</taxon>
        <taxon>Bacillota</taxon>
        <taxon>Clostridia</taxon>
        <taxon>Eubacteriales</taxon>
        <taxon>Clostridiaceae</taxon>
        <taxon>Clostridium</taxon>
    </lineage>
</organism>
<dbReference type="AlphaFoldDB" id="A0A9Q4THB2"/>